<protein>
    <submittedName>
        <fullName evidence="1">Uncharacterized protein</fullName>
    </submittedName>
</protein>
<accession>R0LRS4</accession>
<evidence type="ECO:0000313" key="2">
    <source>
        <dbReference type="Proteomes" id="UP000296049"/>
    </source>
</evidence>
<name>R0LRS4_ANAPL</name>
<dbReference type="EMBL" id="KB742448">
    <property type="protein sequence ID" value="EOB08414.1"/>
    <property type="molecule type" value="Genomic_DNA"/>
</dbReference>
<dbReference type="Proteomes" id="UP000296049">
    <property type="component" value="Unassembled WGS sequence"/>
</dbReference>
<evidence type="ECO:0000313" key="1">
    <source>
        <dbReference type="EMBL" id="EOB08414.1"/>
    </source>
</evidence>
<proteinExistence type="predicted"/>
<sequence>DIFPRLPDFSTLAESGIIEVLKEIRVTTCKSNPFQP</sequence>
<feature type="non-terminal residue" evidence="1">
    <location>
        <position position="36"/>
    </location>
</feature>
<reference evidence="2" key="1">
    <citation type="journal article" date="2013" name="Nat. Genet.">
        <title>The duck genome and transcriptome provide insight into an avian influenza virus reservoir species.</title>
        <authorList>
            <person name="Huang Y."/>
            <person name="Li Y."/>
            <person name="Burt D.W."/>
            <person name="Chen H."/>
            <person name="Zhang Y."/>
            <person name="Qian W."/>
            <person name="Kim H."/>
            <person name="Gan S."/>
            <person name="Zhao Y."/>
            <person name="Li J."/>
            <person name="Yi K."/>
            <person name="Feng H."/>
            <person name="Zhu P."/>
            <person name="Li B."/>
            <person name="Liu Q."/>
            <person name="Fairley S."/>
            <person name="Magor K.E."/>
            <person name="Du Z."/>
            <person name="Hu X."/>
            <person name="Goodman L."/>
            <person name="Tafer H."/>
            <person name="Vignal A."/>
            <person name="Lee T."/>
            <person name="Kim K.W."/>
            <person name="Sheng Z."/>
            <person name="An Y."/>
            <person name="Searle S."/>
            <person name="Herrero J."/>
            <person name="Groenen M.A."/>
            <person name="Crooijmans R.P."/>
            <person name="Faraut T."/>
            <person name="Cai Q."/>
            <person name="Webster R.G."/>
            <person name="Aldridge J.R."/>
            <person name="Warren W.C."/>
            <person name="Bartschat S."/>
            <person name="Kehr S."/>
            <person name="Marz M."/>
            <person name="Stadler P.F."/>
            <person name="Smith J."/>
            <person name="Kraus R.H."/>
            <person name="Zhao Y."/>
            <person name="Ren L."/>
            <person name="Fei J."/>
            <person name="Morisson M."/>
            <person name="Kaiser P."/>
            <person name="Griffin D.K."/>
            <person name="Rao M."/>
            <person name="Pitel F."/>
            <person name="Wang J."/>
            <person name="Li N."/>
        </authorList>
    </citation>
    <scope>NUCLEOTIDE SEQUENCE [LARGE SCALE GENOMIC DNA]</scope>
</reference>
<dbReference type="AlphaFoldDB" id="R0LRS4"/>
<gene>
    <name evidence="1" type="ORF">Anapl_06445</name>
</gene>
<organism evidence="1 2">
    <name type="scientific">Anas platyrhynchos</name>
    <name type="common">Mallard</name>
    <name type="synonym">Anas boschas</name>
    <dbReference type="NCBI Taxonomy" id="8839"/>
    <lineage>
        <taxon>Eukaryota</taxon>
        <taxon>Metazoa</taxon>
        <taxon>Chordata</taxon>
        <taxon>Craniata</taxon>
        <taxon>Vertebrata</taxon>
        <taxon>Euteleostomi</taxon>
        <taxon>Archelosauria</taxon>
        <taxon>Archosauria</taxon>
        <taxon>Dinosauria</taxon>
        <taxon>Saurischia</taxon>
        <taxon>Theropoda</taxon>
        <taxon>Coelurosauria</taxon>
        <taxon>Aves</taxon>
        <taxon>Neognathae</taxon>
        <taxon>Galloanserae</taxon>
        <taxon>Anseriformes</taxon>
        <taxon>Anatidae</taxon>
        <taxon>Anatinae</taxon>
        <taxon>Anas</taxon>
    </lineage>
</organism>
<feature type="non-terminal residue" evidence="1">
    <location>
        <position position="1"/>
    </location>
</feature>
<keyword evidence="2" id="KW-1185">Reference proteome</keyword>